<dbReference type="InterPro" id="IPR000917">
    <property type="entry name" value="Sulfatase_N"/>
</dbReference>
<dbReference type="AlphaFoldDB" id="A0A7X1NSC2"/>
<dbReference type="GO" id="GO:0016740">
    <property type="term" value="F:transferase activity"/>
    <property type="evidence" value="ECO:0007669"/>
    <property type="project" value="UniProtKB-KW"/>
</dbReference>
<dbReference type="SUPFAM" id="SSF53649">
    <property type="entry name" value="Alkaline phosphatase-like"/>
    <property type="match status" value="1"/>
</dbReference>
<evidence type="ECO:0000313" key="9">
    <source>
        <dbReference type="EMBL" id="MPY12082.1"/>
    </source>
</evidence>
<keyword evidence="10" id="KW-1185">Reference proteome</keyword>
<comment type="subcellular location">
    <subcellularLocation>
        <location evidence="1">Cell membrane</location>
        <topology evidence="1">Multi-pass membrane protein</topology>
    </subcellularLocation>
</comment>
<dbReference type="Proteomes" id="UP000326464">
    <property type="component" value="Unassembled WGS sequence"/>
</dbReference>
<accession>A0A7X1NSC2</accession>
<reference evidence="10" key="1">
    <citation type="submission" date="2019-07" db="EMBL/GenBank/DDBJ databases">
        <title>Arthrobacter KR32 sp. nov., isolated from mountain cheese made of cows milk.</title>
        <authorList>
            <person name="Flegler A."/>
        </authorList>
    </citation>
    <scope>NUCLEOTIDE SEQUENCE [LARGE SCALE GENOMIC DNA]</scope>
    <source>
        <strain evidence="10">KR32</strain>
    </source>
</reference>
<dbReference type="PANTHER" id="PTHR47371:SF3">
    <property type="entry name" value="PHOSPHOGLYCEROL TRANSFERASE I"/>
    <property type="match status" value="1"/>
</dbReference>
<evidence type="ECO:0000256" key="6">
    <source>
        <dbReference type="ARBA" id="ARBA00023136"/>
    </source>
</evidence>
<evidence type="ECO:0000256" key="5">
    <source>
        <dbReference type="ARBA" id="ARBA00022989"/>
    </source>
</evidence>
<dbReference type="Gene3D" id="3.40.720.10">
    <property type="entry name" value="Alkaline Phosphatase, subunit A"/>
    <property type="match status" value="1"/>
</dbReference>
<evidence type="ECO:0000256" key="1">
    <source>
        <dbReference type="ARBA" id="ARBA00004651"/>
    </source>
</evidence>
<evidence type="ECO:0000256" key="4">
    <source>
        <dbReference type="ARBA" id="ARBA00022692"/>
    </source>
</evidence>
<feature type="transmembrane region" description="Helical" evidence="7">
    <location>
        <begin position="20"/>
        <end position="42"/>
    </location>
</feature>
<dbReference type="GO" id="GO:0005886">
    <property type="term" value="C:plasma membrane"/>
    <property type="evidence" value="ECO:0007669"/>
    <property type="project" value="UniProtKB-SubCell"/>
</dbReference>
<evidence type="ECO:0000259" key="8">
    <source>
        <dbReference type="Pfam" id="PF00884"/>
    </source>
</evidence>
<name>A0A7X1NSC2_9MICC</name>
<sequence>MQSRIPGVTRRVGVVVGRLLVYLLIWAGLTLLIAAAGIRYYWGEISVGQMRLNLVSVETDGGGDFLWRGILAIGVAPLLITGSIALVQFLRRRNRRQADDGGRPSRGPLVKRAVSTALVAAVVVGGTTAFSTTVGVADYIRASTSDWDIQDFHAEPVVTSDEDKRNLVLIYLESGEQTLADDQLFEKDAFAPLKDVTQAADGWQTIEDLQQYQGGGWTMAGLVGTQCGIPLKGGSASDESSGRAAVPEDDVDTYLGGATCLGDVLSDHGYTSTFLGGANSSFAAKDTFLRGHGYSSIKGLAQWRAVGESASDFRPDWGLSDERLLANAREELDALHAESEQTGEPFNLSVLTLDTHEPVHVYDYCSVDTEQEVTSVFACSMELVAGFVDHMEEQGYLEDTAVVIMGDHLKHMSAGDAFHEQLDHHENRTIFNRIWMPGGAGLTPRSGIDQLNLYPTILEAAGLTLQGREAGVGVSAFSPDIPVDSAQALDDNFYAELLNSNSPSFYSDAWADGDAAP</sequence>
<dbReference type="OrthoDB" id="9760224at2"/>
<keyword evidence="5 7" id="KW-1133">Transmembrane helix</keyword>
<dbReference type="InterPro" id="IPR050448">
    <property type="entry name" value="OpgB/LTA_synthase_biosynth"/>
</dbReference>
<keyword evidence="9" id="KW-0808">Transferase</keyword>
<dbReference type="Pfam" id="PF00884">
    <property type="entry name" value="Sulfatase"/>
    <property type="match status" value="1"/>
</dbReference>
<protein>
    <submittedName>
        <fullName evidence="9">Sulfatase-like hydrolase/transferase</fullName>
    </submittedName>
</protein>
<comment type="caution">
    <text evidence="9">The sequence shown here is derived from an EMBL/GenBank/DDBJ whole genome shotgun (WGS) entry which is preliminary data.</text>
</comment>
<keyword evidence="4 7" id="KW-0812">Transmembrane</keyword>
<proteinExistence type="predicted"/>
<dbReference type="EMBL" id="VJXX01000006">
    <property type="protein sequence ID" value="MPY12082.1"/>
    <property type="molecule type" value="Genomic_DNA"/>
</dbReference>
<feature type="transmembrane region" description="Helical" evidence="7">
    <location>
        <begin position="65"/>
        <end position="87"/>
    </location>
</feature>
<dbReference type="InterPro" id="IPR017850">
    <property type="entry name" value="Alkaline_phosphatase_core_sf"/>
</dbReference>
<keyword evidence="3" id="KW-1003">Cell membrane</keyword>
<dbReference type="PANTHER" id="PTHR47371">
    <property type="entry name" value="LIPOTEICHOIC ACID SYNTHASE"/>
    <property type="match status" value="1"/>
</dbReference>
<feature type="domain" description="Sulfatase N-terminal" evidence="8">
    <location>
        <begin position="259"/>
        <end position="462"/>
    </location>
</feature>
<evidence type="ECO:0000256" key="3">
    <source>
        <dbReference type="ARBA" id="ARBA00022475"/>
    </source>
</evidence>
<gene>
    <name evidence="9" type="ORF">FNH21_15405</name>
</gene>
<evidence type="ECO:0000313" key="10">
    <source>
        <dbReference type="Proteomes" id="UP000326464"/>
    </source>
</evidence>
<evidence type="ECO:0000256" key="7">
    <source>
        <dbReference type="SAM" id="Phobius"/>
    </source>
</evidence>
<comment type="pathway">
    <text evidence="2">Cell wall biogenesis; lipoteichoic acid biosynthesis.</text>
</comment>
<dbReference type="RefSeq" id="WP_152816933.1">
    <property type="nucleotide sequence ID" value="NZ_VJXX01000006.1"/>
</dbReference>
<keyword evidence="6 7" id="KW-0472">Membrane</keyword>
<evidence type="ECO:0000256" key="2">
    <source>
        <dbReference type="ARBA" id="ARBA00004936"/>
    </source>
</evidence>
<dbReference type="CDD" id="cd16015">
    <property type="entry name" value="LTA_synthase"/>
    <property type="match status" value="1"/>
</dbReference>
<dbReference type="GO" id="GO:0016787">
    <property type="term" value="F:hydrolase activity"/>
    <property type="evidence" value="ECO:0007669"/>
    <property type="project" value="UniProtKB-KW"/>
</dbReference>
<organism evidence="9 10">
    <name type="scientific">Arthrobacter bussei</name>
    <dbReference type="NCBI Taxonomy" id="2594179"/>
    <lineage>
        <taxon>Bacteria</taxon>
        <taxon>Bacillati</taxon>
        <taxon>Actinomycetota</taxon>
        <taxon>Actinomycetes</taxon>
        <taxon>Micrococcales</taxon>
        <taxon>Micrococcaceae</taxon>
        <taxon>Arthrobacter</taxon>
    </lineage>
</organism>
<feature type="transmembrane region" description="Helical" evidence="7">
    <location>
        <begin position="113"/>
        <end position="136"/>
    </location>
</feature>
<keyword evidence="9" id="KW-0378">Hydrolase</keyword>